<evidence type="ECO:0000256" key="11">
    <source>
        <dbReference type="ARBA" id="ARBA00023125"/>
    </source>
</evidence>
<organism evidence="17 18">
    <name type="scientific">Thiorhodovibrio winogradskyi</name>
    <dbReference type="NCBI Taxonomy" id="77007"/>
    <lineage>
        <taxon>Bacteria</taxon>
        <taxon>Pseudomonadati</taxon>
        <taxon>Pseudomonadota</taxon>
        <taxon>Gammaproteobacteria</taxon>
        <taxon>Chromatiales</taxon>
        <taxon>Chromatiaceae</taxon>
        <taxon>Thiorhodovibrio</taxon>
    </lineage>
</organism>
<dbReference type="InterPro" id="IPR058561">
    <property type="entry name" value="Exonuc_1_C"/>
</dbReference>
<evidence type="ECO:0000256" key="9">
    <source>
        <dbReference type="ARBA" id="ARBA00022839"/>
    </source>
</evidence>
<comment type="cofactor">
    <cofactor evidence="2">
        <name>Mg(2+)</name>
        <dbReference type="ChEBI" id="CHEBI:18420"/>
    </cofactor>
</comment>
<evidence type="ECO:0000256" key="10">
    <source>
        <dbReference type="ARBA" id="ARBA00022842"/>
    </source>
</evidence>
<keyword evidence="10" id="KW-0460">Magnesium</keyword>
<dbReference type="CDD" id="cd06138">
    <property type="entry name" value="ExoI_N"/>
    <property type="match status" value="1"/>
</dbReference>
<evidence type="ECO:0000313" key="17">
    <source>
        <dbReference type="EMBL" id="WPL19616.1"/>
    </source>
</evidence>
<keyword evidence="5" id="KW-0540">Nuclease</keyword>
<keyword evidence="12" id="KW-0234">DNA repair</keyword>
<dbReference type="PIRSF" id="PIRSF000977">
    <property type="entry name" value="Exodeoxyribonuclease_I"/>
    <property type="match status" value="1"/>
</dbReference>
<evidence type="ECO:0000256" key="8">
    <source>
        <dbReference type="ARBA" id="ARBA00022801"/>
    </source>
</evidence>
<evidence type="ECO:0000256" key="12">
    <source>
        <dbReference type="ARBA" id="ARBA00023204"/>
    </source>
</evidence>
<keyword evidence="8 17" id="KW-0378">Hydrolase</keyword>
<dbReference type="RefSeq" id="WP_328985367.1">
    <property type="nucleotide sequence ID" value="NZ_CP121472.1"/>
</dbReference>
<dbReference type="InterPro" id="IPR013620">
    <property type="entry name" value="Exonuc_1_SH3"/>
</dbReference>
<dbReference type="Pfam" id="PF00929">
    <property type="entry name" value="RNase_T"/>
    <property type="match status" value="1"/>
</dbReference>
<dbReference type="PROSITE" id="PS51785">
    <property type="entry name" value="EXOI_C"/>
    <property type="match status" value="1"/>
</dbReference>
<evidence type="ECO:0000256" key="3">
    <source>
        <dbReference type="ARBA" id="ARBA00012108"/>
    </source>
</evidence>
<evidence type="ECO:0000256" key="14">
    <source>
        <dbReference type="ARBA" id="ARBA00046792"/>
    </source>
</evidence>
<gene>
    <name evidence="17" type="primary">sbcB</name>
    <name evidence="17" type="ORF">Thiowin_04753</name>
</gene>
<keyword evidence="6" id="KW-0479">Metal-binding</keyword>
<dbReference type="InterPro" id="IPR036397">
    <property type="entry name" value="RNaseH_sf"/>
</dbReference>
<evidence type="ECO:0000256" key="7">
    <source>
        <dbReference type="ARBA" id="ARBA00022763"/>
    </source>
</evidence>
<sequence>MAKAATRLPPPRTFYWHDYETWGSDPRCDRPCQFAGLRTDAHLNELGPAEPPLVRFCRPATDFLPSPDACLITGLTPQQAEREGVIEAVFAAEIQQQLARPGTCSVGYNSIRFDEEVSRFLFYRNFLDPYAHTWRHDTSRWDLIDVARLAHALRPDGIDWPRQPDGAPSFKLEHLSVANDIPHQGAHDALADVRATLALAKRLRAAQPRMFDYALALRDKERVRELLEPGQPVLHVSAKYAAERGCIAPIMVVAPASTEDKNAVIVWDLREDPSELFGLSPEDIRQRVFTRAEDLPPGVRRLPLKKLRLNASPMVAPMSTLSPVAAERWDIDPVRVEQHWNAFAADAKAVARVAQALHTAFARSDTAGALDPDQALYGGFLTDADQRLIAQVRDMTPQALAQAHLPFKDPRLPVLLLRYRARNWPESLGAREAEQWEAWRQQRLCEEGQGCGLSPRQYRQRLAELRAEHAADPRRLRLLSELEDWPQRINVTHGEDRPLVMAPGQ</sequence>
<dbReference type="EC" id="3.1.11.1" evidence="3"/>
<dbReference type="InterPro" id="IPR023607">
    <property type="entry name" value="Exodeoxyribonuclease_I"/>
</dbReference>
<dbReference type="Gene3D" id="1.20.1280.70">
    <property type="entry name" value="Exonuclease ExoI, domain 3"/>
    <property type="match status" value="1"/>
</dbReference>
<feature type="domain" description="ExoI SH3-like" evidence="15">
    <location>
        <begin position="208"/>
        <end position="361"/>
    </location>
</feature>
<proteinExistence type="predicted"/>
<evidence type="ECO:0000259" key="15">
    <source>
        <dbReference type="PROSITE" id="PS51784"/>
    </source>
</evidence>
<evidence type="ECO:0000313" key="18">
    <source>
        <dbReference type="Proteomes" id="UP001432180"/>
    </source>
</evidence>
<name>A0ABZ0SIC9_9GAMM</name>
<evidence type="ECO:0000256" key="2">
    <source>
        <dbReference type="ARBA" id="ARBA00001946"/>
    </source>
</evidence>
<dbReference type="EMBL" id="CP121472">
    <property type="protein sequence ID" value="WPL19616.1"/>
    <property type="molecule type" value="Genomic_DNA"/>
</dbReference>
<dbReference type="SMART" id="SM00479">
    <property type="entry name" value="EXOIII"/>
    <property type="match status" value="1"/>
</dbReference>
<evidence type="ECO:0000256" key="13">
    <source>
        <dbReference type="ARBA" id="ARBA00031220"/>
    </source>
</evidence>
<dbReference type="Gene3D" id="3.30.1520.20">
    <property type="entry name" value="Exonuclease ExoI, domain 2"/>
    <property type="match status" value="1"/>
</dbReference>
<accession>A0ABZ0SIC9</accession>
<dbReference type="PROSITE" id="PS51784">
    <property type="entry name" value="EXOI_SH3"/>
    <property type="match status" value="1"/>
</dbReference>
<reference evidence="17 18" key="1">
    <citation type="journal article" date="2023" name="Microorganisms">
        <title>Thiorhodovibrio frisius and Trv. litoralis spp. nov., Two Novel Members from a Clade of Fastidious Purple Sulfur Bacteria That Exhibit Unique Red-Shifted Light-Harvesting Capabilities.</title>
        <authorList>
            <person name="Methner A."/>
            <person name="Kuzyk S.B."/>
            <person name="Petersen J."/>
            <person name="Bauer S."/>
            <person name="Brinkmann H."/>
            <person name="Sichau K."/>
            <person name="Wanner G."/>
            <person name="Wolf J."/>
            <person name="Neumann-Schaal M."/>
            <person name="Henke P."/>
            <person name="Tank M."/>
            <person name="Sproer C."/>
            <person name="Bunk B."/>
            <person name="Overmann J."/>
        </authorList>
    </citation>
    <scope>NUCLEOTIDE SEQUENCE [LARGE SCALE GENOMIC DNA]</scope>
    <source>
        <strain evidence="17 18">DSM 6702</strain>
    </source>
</reference>
<keyword evidence="18" id="KW-1185">Reference proteome</keyword>
<dbReference type="NCBIfam" id="NF008746">
    <property type="entry name" value="PRK11779.1"/>
    <property type="match status" value="1"/>
</dbReference>
<dbReference type="InterPro" id="IPR012337">
    <property type="entry name" value="RNaseH-like_sf"/>
</dbReference>
<dbReference type="Gene3D" id="3.30.420.10">
    <property type="entry name" value="Ribonuclease H-like superfamily/Ribonuclease H"/>
    <property type="match status" value="1"/>
</dbReference>
<dbReference type="Gene3D" id="1.10.287.1240">
    <property type="match status" value="1"/>
</dbReference>
<evidence type="ECO:0000256" key="1">
    <source>
        <dbReference type="ARBA" id="ARBA00000563"/>
    </source>
</evidence>
<dbReference type="InterPro" id="IPR013520">
    <property type="entry name" value="Ribonucl_H"/>
</dbReference>
<dbReference type="Pfam" id="PF26016">
    <property type="entry name" value="ExoI_C"/>
    <property type="match status" value="1"/>
</dbReference>
<dbReference type="Pfam" id="PF08411">
    <property type="entry name" value="ExoI_SH3"/>
    <property type="match status" value="1"/>
</dbReference>
<keyword evidence="7" id="KW-0227">DNA damage</keyword>
<evidence type="ECO:0000256" key="5">
    <source>
        <dbReference type="ARBA" id="ARBA00022722"/>
    </source>
</evidence>
<comment type="subunit">
    <text evidence="14">Monomer. Interacts with ssb (via C-terminus); this interaction stimulates the exonuclease activity by recruiting the enzyme to its substrate.</text>
</comment>
<protein>
    <recommendedName>
        <fullName evidence="4">Exodeoxyribonuclease I</fullName>
        <ecNumber evidence="3">3.1.11.1</ecNumber>
    </recommendedName>
    <alternativeName>
        <fullName evidence="13">DNA deoxyribophosphodiesterase</fullName>
    </alternativeName>
</protein>
<evidence type="ECO:0000256" key="4">
    <source>
        <dbReference type="ARBA" id="ARBA00019900"/>
    </source>
</evidence>
<dbReference type="Proteomes" id="UP001432180">
    <property type="component" value="Chromosome"/>
</dbReference>
<dbReference type="InterPro" id="IPR038649">
    <property type="entry name" value="EXOI_SH3_sf"/>
</dbReference>
<keyword evidence="11" id="KW-0238">DNA-binding</keyword>
<feature type="domain" description="ExoI C-terminal" evidence="16">
    <location>
        <begin position="368"/>
        <end position="490"/>
    </location>
</feature>
<evidence type="ECO:0000256" key="6">
    <source>
        <dbReference type="ARBA" id="ARBA00022723"/>
    </source>
</evidence>
<dbReference type="SUPFAM" id="SSF53098">
    <property type="entry name" value="Ribonuclease H-like"/>
    <property type="match status" value="1"/>
</dbReference>
<comment type="catalytic activity">
    <reaction evidence="1">
        <text>Exonucleolytic cleavage in the 3'- to 5'-direction to yield nucleoside 5'-phosphates.</text>
        <dbReference type="EC" id="3.1.11.1"/>
    </reaction>
</comment>
<keyword evidence="9" id="KW-0269">Exonuclease</keyword>
<evidence type="ECO:0000259" key="16">
    <source>
        <dbReference type="PROSITE" id="PS51785"/>
    </source>
</evidence>
<dbReference type="InterPro" id="IPR034747">
    <property type="entry name" value="EXOI_SH3"/>
</dbReference>
<dbReference type="GO" id="GO:0008310">
    <property type="term" value="F:single-stranded DNA 3'-5' DNA exonuclease activity"/>
    <property type="evidence" value="ECO:0007669"/>
    <property type="project" value="UniProtKB-EC"/>
</dbReference>